<keyword evidence="4" id="KW-0460">Magnesium</keyword>
<comment type="subunit">
    <text evidence="2 4">Monomer.</text>
</comment>
<dbReference type="InterPro" id="IPR033713">
    <property type="entry name" value="NudJ"/>
</dbReference>
<evidence type="ECO:0000256" key="2">
    <source>
        <dbReference type="ARBA" id="ARBA00011245"/>
    </source>
</evidence>
<keyword evidence="4 6" id="KW-0378">Hydrolase</keyword>
<evidence type="ECO:0000313" key="6">
    <source>
        <dbReference type="EMBL" id="WAV97489.1"/>
    </source>
</evidence>
<reference evidence="6" key="1">
    <citation type="journal article" date="2022" name="Front. Microbiol.">
        <title>New perspectives on an old grouping: The genomic and phenotypic variability of Oxalobacter formigenes and the implications for calcium oxalate stone prevention.</title>
        <authorList>
            <person name="Chmiel J.A."/>
            <person name="Carr C."/>
            <person name="Stuivenberg G.A."/>
            <person name="Venema R."/>
            <person name="Chanyi R.M."/>
            <person name="Al K.F."/>
            <person name="Giguere D."/>
            <person name="Say H."/>
            <person name="Akouris P.P."/>
            <person name="Dominguez Romero S.A."/>
            <person name="Kwong A."/>
            <person name="Tai V."/>
            <person name="Koval S.F."/>
            <person name="Razvi H."/>
            <person name="Bjazevic J."/>
            <person name="Burton J.P."/>
        </authorList>
    </citation>
    <scope>NUCLEOTIDE SEQUENCE</scope>
    <source>
        <strain evidence="6">HOxNP-1</strain>
    </source>
</reference>
<dbReference type="RefSeq" id="WP_269264960.1">
    <property type="nucleotide sequence ID" value="NZ_CP098248.1"/>
</dbReference>
<gene>
    <name evidence="4" type="primary">nudJ</name>
    <name evidence="6" type="ORF">NB645_01690</name>
</gene>
<keyword evidence="7" id="KW-1185">Reference proteome</keyword>
<accession>A0ABY7JNF5</accession>
<name>A0ABY7JNF5_9BURK</name>
<evidence type="ECO:0000313" key="7">
    <source>
        <dbReference type="Proteomes" id="UP001164794"/>
    </source>
</evidence>
<dbReference type="Pfam" id="PF00293">
    <property type="entry name" value="NUDIX"/>
    <property type="match status" value="1"/>
</dbReference>
<evidence type="ECO:0000256" key="3">
    <source>
        <dbReference type="ARBA" id="ARBA00015552"/>
    </source>
</evidence>
<dbReference type="InterPro" id="IPR000086">
    <property type="entry name" value="NUDIX_hydrolase_dom"/>
</dbReference>
<comment type="similarity">
    <text evidence="1 4">Belongs to the Nudix hydrolase family. NudJ subfamily.</text>
</comment>
<dbReference type="InterPro" id="IPR015797">
    <property type="entry name" value="NUDIX_hydrolase-like_dom_sf"/>
</dbReference>
<comment type="cofactor">
    <cofactor evidence="4">
        <name>Mg(2+)</name>
        <dbReference type="ChEBI" id="CHEBI:18420"/>
    </cofactor>
</comment>
<dbReference type="SUPFAM" id="SSF55811">
    <property type="entry name" value="Nudix"/>
    <property type="match status" value="1"/>
</dbReference>
<proteinExistence type="inferred from homology"/>
<feature type="domain" description="Nudix hydrolase" evidence="5">
    <location>
        <begin position="22"/>
        <end position="151"/>
    </location>
</feature>
<protein>
    <recommendedName>
        <fullName evidence="3 4">Phosphatase NudJ</fullName>
        <ecNumber evidence="4">3.6.1.-</ecNumber>
    </recommendedName>
</protein>
<dbReference type="PROSITE" id="PS51462">
    <property type="entry name" value="NUDIX"/>
    <property type="match status" value="1"/>
</dbReference>
<evidence type="ECO:0000256" key="1">
    <source>
        <dbReference type="ARBA" id="ARBA00007608"/>
    </source>
</evidence>
<organism evidence="6 7">
    <name type="scientific">Oxalobacter aliiformigenes</name>
    <dbReference type="NCBI Taxonomy" id="2946593"/>
    <lineage>
        <taxon>Bacteria</taxon>
        <taxon>Pseudomonadati</taxon>
        <taxon>Pseudomonadota</taxon>
        <taxon>Betaproteobacteria</taxon>
        <taxon>Burkholderiales</taxon>
        <taxon>Oxalobacteraceae</taxon>
        <taxon>Oxalobacter</taxon>
    </lineage>
</organism>
<dbReference type="PANTHER" id="PTHR43222">
    <property type="entry name" value="NUDIX HYDROLASE 23"/>
    <property type="match status" value="1"/>
</dbReference>
<dbReference type="EC" id="3.6.1.-" evidence="4"/>
<dbReference type="PANTHER" id="PTHR43222:SF11">
    <property type="entry name" value="PHOSPHATASE NUDJ"/>
    <property type="match status" value="1"/>
</dbReference>
<dbReference type="EMBL" id="CP098248">
    <property type="protein sequence ID" value="WAV97489.1"/>
    <property type="molecule type" value="Genomic_DNA"/>
</dbReference>
<sequence length="174" mass="19834">MAKRTCCVKMDIEFINIASMFKPEITVATILERNGRFLLVEEETEQGILLNQPAGHLEADESIQDAAVRETLEETACRIVPDALVGIYLLQYTVAGSRKVSFLRFAFSGRIVSECDQPLDPDILRTVWMTYEEIVASRHRHRSKLVLQSIEDYLKGQRISLSVLSTLFVERNRT</sequence>
<evidence type="ECO:0000259" key="5">
    <source>
        <dbReference type="PROSITE" id="PS51462"/>
    </source>
</evidence>
<dbReference type="Gene3D" id="3.90.79.10">
    <property type="entry name" value="Nucleoside Triphosphate Pyrophosphohydrolase"/>
    <property type="match status" value="1"/>
</dbReference>
<dbReference type="Proteomes" id="UP001164794">
    <property type="component" value="Chromosome"/>
</dbReference>
<evidence type="ECO:0000256" key="4">
    <source>
        <dbReference type="RuleBase" id="RU364043"/>
    </source>
</evidence>
<dbReference type="CDD" id="cd03675">
    <property type="entry name" value="NUDIX_Hydrolase"/>
    <property type="match status" value="1"/>
</dbReference>
<dbReference type="GO" id="GO:0016787">
    <property type="term" value="F:hydrolase activity"/>
    <property type="evidence" value="ECO:0007669"/>
    <property type="project" value="UniProtKB-KW"/>
</dbReference>